<evidence type="ECO:0000259" key="3">
    <source>
        <dbReference type="Pfam" id="PF03648"/>
    </source>
</evidence>
<evidence type="ECO:0000256" key="1">
    <source>
        <dbReference type="ARBA" id="ARBA00022801"/>
    </source>
</evidence>
<proteinExistence type="predicted"/>
<protein>
    <recommendedName>
        <fullName evidence="3">Alpha glucuronidase N-terminal domain-containing protein</fullName>
    </recommendedName>
</protein>
<dbReference type="InterPro" id="IPR029018">
    <property type="entry name" value="Hex-like_dom2"/>
</dbReference>
<dbReference type="RefSeq" id="WP_206578720.1">
    <property type="nucleotide sequence ID" value="NZ_JAFKCT010000005.1"/>
</dbReference>
<dbReference type="Gene3D" id="3.30.379.10">
    <property type="entry name" value="Chitobiase/beta-hexosaminidase domain 2-like"/>
    <property type="match status" value="1"/>
</dbReference>
<dbReference type="Proteomes" id="UP000664317">
    <property type="component" value="Unassembled WGS sequence"/>
</dbReference>
<feature type="chain" id="PRO_5047250900" description="Alpha glucuronidase N-terminal domain-containing protein" evidence="2">
    <location>
        <begin position="24"/>
        <end position="818"/>
    </location>
</feature>
<keyword evidence="2" id="KW-0732">Signal</keyword>
<dbReference type="EMBL" id="JAFKCT010000005">
    <property type="protein sequence ID" value="MBN7811941.1"/>
    <property type="molecule type" value="Genomic_DNA"/>
</dbReference>
<comment type="caution">
    <text evidence="4">The sequence shown here is derived from an EMBL/GenBank/DDBJ whole genome shotgun (WGS) entry which is preliminary data.</text>
</comment>
<dbReference type="InterPro" id="IPR005154">
    <property type="entry name" value="Glyco_hydro_67_aGlcAse_N"/>
</dbReference>
<accession>A0ABS3C4E6</accession>
<evidence type="ECO:0000313" key="5">
    <source>
        <dbReference type="Proteomes" id="UP000664317"/>
    </source>
</evidence>
<evidence type="ECO:0000256" key="2">
    <source>
        <dbReference type="SAM" id="SignalP"/>
    </source>
</evidence>
<gene>
    <name evidence="4" type="ORF">J0A68_13390</name>
</gene>
<name>A0ABS3C4E6_9BACT</name>
<evidence type="ECO:0000313" key="4">
    <source>
        <dbReference type="EMBL" id="MBN7811941.1"/>
    </source>
</evidence>
<reference evidence="4 5" key="1">
    <citation type="submission" date="2021-03" db="EMBL/GenBank/DDBJ databases">
        <title>novel species isolated from a fishpond in China.</title>
        <authorList>
            <person name="Lu H."/>
            <person name="Cai Z."/>
        </authorList>
    </citation>
    <scope>NUCLEOTIDE SEQUENCE [LARGE SCALE GENOMIC DNA]</scope>
    <source>
        <strain evidence="4 5">H41</strain>
    </source>
</reference>
<dbReference type="SUPFAM" id="SSF55545">
    <property type="entry name" value="beta-N-acetylhexosaminidase-like domain"/>
    <property type="match status" value="1"/>
</dbReference>
<keyword evidence="5" id="KW-1185">Reference proteome</keyword>
<dbReference type="Pfam" id="PF03648">
    <property type="entry name" value="Glyco_hydro_67N"/>
    <property type="match status" value="1"/>
</dbReference>
<feature type="signal peptide" evidence="2">
    <location>
        <begin position="1"/>
        <end position="23"/>
    </location>
</feature>
<keyword evidence="1" id="KW-0378">Hydrolase</keyword>
<feature type="domain" description="Alpha glucuronidase N-terminal" evidence="3">
    <location>
        <begin position="39"/>
        <end position="132"/>
    </location>
</feature>
<sequence>MISATFPRLILVCFLLGFFTFHAAEAQDMLDFSQTSLYVPKNEAKELEQVILVLQEEVQKRSGLQVQKAKKLESTQPQLVLTLGQAELPENLSAPLRTLEAINDEGYRIVVLSVEQKVVIEAKTKRGALYGVGKLLRKMELSAGEILIPQSLNLASSPRYEIRGHQLGYRPKTNSYDAWSVEQFDQYIRDLAIFGANSIEIMPPRTDDDFTSRHMQLPAINMIREQSRICEKYDLDVWMWYPNMGQDYVHPDSLRKEIEERREVFSTVPRLDHLFIPGGDPGDVEPEVLFDWLEQQAGILNEYHPKAKIWISPQVFRPTKEWFDIFFAHVNQNPEWLGGVVFGPWVKIPIDEIRDRLNRDIPIRRYPDITHSLSSQYPIPRWDLAWAITLGRECINPRPNDEKMIHNALDQYANGSISYSEGTNDDLNKFIWSDQDWNPETAEIETLRDYARYFIDADMAEELAQAFVALEQNIRGPLLTNTDVQNTLRQWVAIEKKSSPTVRKNFRFQMGLIRAYFDAYIQKRVVRETWLEQNALEQLGNYEELGTSSAIHLSKATLAAAWEEPVALDLKKKCESLADELYESIGAQLTVERHGAMGGRGNFIDNIDNPLNDVAWIYSQLAKAESAATEEERAAIISETLHRTDPGPGGFYDNFGDPSSWERVVFRYDLAKDPGNLRTPRVSFGVGLKDQEWVHEVTAKGFEGDAAPKAWMHQVTALYDLPLEIFYDRLDPESTYTIRVAYTGRFRSRMKMTADGLPVHDYIQTGSQPIYEFPLPSEAIKDGNVTFAWTCGEAGRGAQVSEIWIIRNDDEDTQRRNR</sequence>
<organism evidence="4 5">
    <name type="scientific">Algoriphagus oliviformis</name>
    <dbReference type="NCBI Taxonomy" id="2811231"/>
    <lineage>
        <taxon>Bacteria</taxon>
        <taxon>Pseudomonadati</taxon>
        <taxon>Bacteroidota</taxon>
        <taxon>Cytophagia</taxon>
        <taxon>Cytophagales</taxon>
        <taxon>Cyclobacteriaceae</taxon>
        <taxon>Algoriphagus</taxon>
    </lineage>
</organism>